<sequence>MATDYHHGVRVVEVNEGSRPIRTISTAVIGLIATADDADPTAFPLNVPVLLTNVIAAQGKAGKSGTLLRTLKAIGKQAKPLTIVVRVEESDDPAELSNNVIGGVSDGKYTGAQALLAAQSKFGFKPRILGAPGLDSQAVTNELVSIAQTLRAFVYAYARGATAVEATNYRGQFGQRELMLIWPEFLDWDSEQKADASISAVCYALGMRAKLDETIGWHKTISNMVINGPTGISKDVSWDLQDPATDAGILNAKEVTTLINMSGYRFWGSRTCEAQGGYFPFESYTRTAQVLRDTIAEAMFEFVDKPLNPSLVRDILASINNKFRQLRASGYIIDGEAWFDEEFNDVDSLKSGKLTIDYNYTPVPPLENLLLQQRITDQYLADFSARVSA</sequence>
<proteinExistence type="inferred from homology"/>
<reference evidence="5 6" key="1">
    <citation type="journal article" date="2013" name="Front. Microbiol.">
        <title>The genome of the endophytic bacterium H. frisingense GSF30(T) identifies diverse strategies in the Herbaspirillum genus to interact with plants.</title>
        <authorList>
            <person name="Straub D."/>
            <person name="Rothballer M."/>
            <person name="Hartmann A."/>
            <person name="Ludewig U."/>
        </authorList>
    </citation>
    <scope>NUCLEOTIDE SEQUENCE [LARGE SCALE GENOMIC DNA]</scope>
    <source>
        <strain evidence="5 6">GSF30</strain>
    </source>
</reference>
<protein>
    <submittedName>
        <fullName evidence="5">Bacteriophage major tail sheath protein</fullName>
    </submittedName>
</protein>
<dbReference type="Proteomes" id="UP000006772">
    <property type="component" value="Unassembled WGS sequence"/>
</dbReference>
<dbReference type="Pfam" id="PF22671">
    <property type="entry name" value="Gp18_domIII_N"/>
    <property type="match status" value="1"/>
</dbReference>
<dbReference type="AlphaFoldDB" id="A0AAI9ID72"/>
<dbReference type="PANTHER" id="PTHR35861:SF1">
    <property type="entry name" value="PHAGE TAIL SHEATH PROTEIN"/>
    <property type="match status" value="1"/>
</dbReference>
<feature type="domain" description="Tail sheath protein C-terminal" evidence="3">
    <location>
        <begin position="280"/>
        <end position="376"/>
    </location>
</feature>
<dbReference type="InterPro" id="IPR054564">
    <property type="entry name" value="Gp18_domIII_N"/>
</dbReference>
<organism evidence="5 6">
    <name type="scientific">Herbaspirillum frisingense GSF30</name>
    <dbReference type="NCBI Taxonomy" id="864073"/>
    <lineage>
        <taxon>Bacteria</taxon>
        <taxon>Pseudomonadati</taxon>
        <taxon>Pseudomonadota</taxon>
        <taxon>Betaproteobacteria</taxon>
        <taxon>Burkholderiales</taxon>
        <taxon>Oxalobacteraceae</taxon>
        <taxon>Herbaspirillum</taxon>
    </lineage>
</organism>
<dbReference type="RefSeq" id="WP_006464176.1">
    <property type="nucleotide sequence ID" value="NZ_AEEC02000020.1"/>
</dbReference>
<dbReference type="EMBL" id="AEEC02000020">
    <property type="protein sequence ID" value="EOA03942.1"/>
    <property type="molecule type" value="Genomic_DNA"/>
</dbReference>
<comment type="caution">
    <text evidence="5">The sequence shown here is derived from an EMBL/GenBank/DDBJ whole genome shotgun (WGS) entry which is preliminary data.</text>
</comment>
<name>A0AAI9ID72_9BURK</name>
<feature type="domain" description="Tail sheath protein Gp18-like" evidence="4">
    <location>
        <begin position="28"/>
        <end position="87"/>
    </location>
</feature>
<gene>
    <name evidence="5" type="ORF">HFRIS_014724</name>
</gene>
<evidence type="ECO:0000259" key="4">
    <source>
        <dbReference type="Pfam" id="PF22671"/>
    </source>
</evidence>
<dbReference type="Pfam" id="PF17482">
    <property type="entry name" value="Phage_sheath_1C"/>
    <property type="match status" value="1"/>
</dbReference>
<comment type="similarity">
    <text evidence="1">Belongs to the myoviridae tail sheath protein family.</text>
</comment>
<accession>A0AAI9ID72</accession>
<dbReference type="Pfam" id="PF04984">
    <property type="entry name" value="Phage_sheath_1"/>
    <property type="match status" value="1"/>
</dbReference>
<evidence type="ECO:0000259" key="3">
    <source>
        <dbReference type="Pfam" id="PF17482"/>
    </source>
</evidence>
<dbReference type="InterPro" id="IPR035089">
    <property type="entry name" value="Phage_sheath_subtilisin"/>
</dbReference>
<evidence type="ECO:0000259" key="2">
    <source>
        <dbReference type="Pfam" id="PF04984"/>
    </source>
</evidence>
<dbReference type="InterPro" id="IPR020287">
    <property type="entry name" value="Tail_sheath_C"/>
</dbReference>
<dbReference type="InterPro" id="IPR052042">
    <property type="entry name" value="Tail_sheath_structural"/>
</dbReference>
<dbReference type="PANTHER" id="PTHR35861">
    <property type="match status" value="1"/>
</dbReference>
<evidence type="ECO:0000256" key="1">
    <source>
        <dbReference type="ARBA" id="ARBA00008005"/>
    </source>
</evidence>
<evidence type="ECO:0000313" key="6">
    <source>
        <dbReference type="Proteomes" id="UP000006772"/>
    </source>
</evidence>
<evidence type="ECO:0000313" key="5">
    <source>
        <dbReference type="EMBL" id="EOA03942.1"/>
    </source>
</evidence>
<feature type="domain" description="Tail sheath protein subtilisin-like" evidence="2">
    <location>
        <begin position="107"/>
        <end position="272"/>
    </location>
</feature>